<dbReference type="EMBL" id="LCYG01000054">
    <property type="protein sequence ID" value="KLK91482.1"/>
    <property type="molecule type" value="Genomic_DNA"/>
</dbReference>
<dbReference type="PROSITE" id="PS50125">
    <property type="entry name" value="GUANYLATE_CYCLASE_2"/>
    <property type="match status" value="1"/>
</dbReference>
<reference evidence="3 4" key="1">
    <citation type="submission" date="2015-05" db="EMBL/GenBank/DDBJ databases">
        <title>Draft genome sequence of Microvirga vignae strain BR3299, a novel nitrogen fixing bacteria isolated from Brazil semi-aired region.</title>
        <authorList>
            <person name="Zilli J.E."/>
            <person name="Passos S.R."/>
            <person name="Leite J."/>
            <person name="Baldani J.I."/>
            <person name="Xavier G.R."/>
            <person name="Rumjaneck N.G."/>
            <person name="Simoes-Araujo J.L."/>
        </authorList>
    </citation>
    <scope>NUCLEOTIDE SEQUENCE [LARGE SCALE GENOMIC DNA]</scope>
    <source>
        <strain evidence="3 4">BR3299</strain>
    </source>
</reference>
<evidence type="ECO:0000256" key="1">
    <source>
        <dbReference type="PROSITE-ProRule" id="PRU00339"/>
    </source>
</evidence>
<accession>A0A0H1RFU8</accession>
<dbReference type="AlphaFoldDB" id="A0A0H1RFU8"/>
<dbReference type="Gene3D" id="1.25.40.10">
    <property type="entry name" value="Tetratricopeptide repeat domain"/>
    <property type="match status" value="1"/>
</dbReference>
<feature type="repeat" description="TPR" evidence="1">
    <location>
        <begin position="407"/>
        <end position="440"/>
    </location>
</feature>
<evidence type="ECO:0000313" key="3">
    <source>
        <dbReference type="EMBL" id="KLK91482.1"/>
    </source>
</evidence>
<dbReference type="RefSeq" id="WP_047190724.1">
    <property type="nucleotide sequence ID" value="NZ_LCYG01000054.1"/>
</dbReference>
<dbReference type="PATRIC" id="fig|1225564.3.peg.5243"/>
<dbReference type="InterPro" id="IPR029787">
    <property type="entry name" value="Nucleotide_cyclase"/>
</dbReference>
<dbReference type="PANTHER" id="PTHR43081">
    <property type="entry name" value="ADENYLATE CYCLASE, TERMINAL-DIFFERENTIATION SPECIFIC-RELATED"/>
    <property type="match status" value="1"/>
</dbReference>
<keyword evidence="1" id="KW-0802">TPR repeat</keyword>
<dbReference type="SUPFAM" id="SSF48452">
    <property type="entry name" value="TPR-like"/>
    <property type="match status" value="1"/>
</dbReference>
<protein>
    <recommendedName>
        <fullName evidence="2">Guanylate cyclase domain-containing protein</fullName>
    </recommendedName>
</protein>
<feature type="domain" description="Guanylate cyclase" evidence="2">
    <location>
        <begin position="7"/>
        <end position="117"/>
    </location>
</feature>
<comment type="caution">
    <text evidence="3">The sequence shown here is derived from an EMBL/GenBank/DDBJ whole genome shotgun (WGS) entry which is preliminary data.</text>
</comment>
<dbReference type="Gene3D" id="3.40.50.10070">
    <property type="entry name" value="TolB, N-terminal domain"/>
    <property type="match status" value="1"/>
</dbReference>
<dbReference type="InterPro" id="IPR011990">
    <property type="entry name" value="TPR-like_helical_dom_sf"/>
</dbReference>
<dbReference type="PROSITE" id="PS50005">
    <property type="entry name" value="TPR"/>
    <property type="match status" value="1"/>
</dbReference>
<dbReference type="STRING" id="1225564.AA309_19695"/>
<dbReference type="InterPro" id="IPR001054">
    <property type="entry name" value="A/G_cyclase"/>
</dbReference>
<evidence type="ECO:0000259" key="2">
    <source>
        <dbReference type="PROSITE" id="PS50125"/>
    </source>
</evidence>
<dbReference type="OrthoDB" id="54411at2"/>
<sequence length="571" mass="63600">MERRLAAIMVADIVGYSSLMETAEEHTAEQVARCQELIRENVSSLGGRVFNTAGDACLAEFGSAINALRSAAEIRNVLASSSDGNPLKLRIGLHLADVVVRDDDLVGDGVNVATRIQQEAEPDSICVSGTFFDNIRRNSPLAFEDLGERRLKNLSEPIRIYRVREEMARHRLQSAPTRVPTAGEKRPLSLAVLPFRVMGGDEGQRFLAEGLTDELIVELARFRRLFVSSRSASFALADASPDPVNVGNTLGVRYVLEGQVRKLGDQVRIGLTLTETESGSVVWSDKITRPFTEVLDLLDSVAARIAATVFGRMEDASMITARRKPPENMSAFECLLRGIEHHRLGGVLEEHSREAVKWFTRAIELDPSYAAAYAWRVCAASDLPEFSFPESGERDIRRALELDPCDAEANRITSFFELLKGDFDQAARLMRRAMELNPSDAYIKARCAAVSTFIGEPMEALRLLDEAEALDPLLPVWCIEERGVADYALGRYEEALEALGRLVFQTFRSRLYRAAALMALGRPEEAGRLVKEALASKPNFTVSRFLFQERYRDPLLRQQLRRRLEDAGLPP</sequence>
<organism evidence="3 4">
    <name type="scientific">Microvirga vignae</name>
    <dbReference type="NCBI Taxonomy" id="1225564"/>
    <lineage>
        <taxon>Bacteria</taxon>
        <taxon>Pseudomonadati</taxon>
        <taxon>Pseudomonadota</taxon>
        <taxon>Alphaproteobacteria</taxon>
        <taxon>Hyphomicrobiales</taxon>
        <taxon>Methylobacteriaceae</taxon>
        <taxon>Microvirga</taxon>
    </lineage>
</organism>
<dbReference type="InterPro" id="IPR050697">
    <property type="entry name" value="Adenylyl/Guanylyl_Cyclase_3/4"/>
</dbReference>
<dbReference type="Pfam" id="PF00211">
    <property type="entry name" value="Guanylate_cyc"/>
    <property type="match status" value="1"/>
</dbReference>
<dbReference type="GO" id="GO:0035556">
    <property type="term" value="P:intracellular signal transduction"/>
    <property type="evidence" value="ECO:0007669"/>
    <property type="project" value="InterPro"/>
</dbReference>
<keyword evidence="4" id="KW-1185">Reference proteome</keyword>
<dbReference type="Gene3D" id="3.30.70.1230">
    <property type="entry name" value="Nucleotide cyclase"/>
    <property type="match status" value="1"/>
</dbReference>
<dbReference type="PANTHER" id="PTHR43081:SF19">
    <property type="entry name" value="PH-SENSITIVE ADENYLATE CYCLASE RV1264"/>
    <property type="match status" value="1"/>
</dbReference>
<evidence type="ECO:0000313" key="4">
    <source>
        <dbReference type="Proteomes" id="UP000035489"/>
    </source>
</evidence>
<dbReference type="CDD" id="cd07302">
    <property type="entry name" value="CHD"/>
    <property type="match status" value="1"/>
</dbReference>
<name>A0A0H1RFU8_9HYPH</name>
<dbReference type="GO" id="GO:0006171">
    <property type="term" value="P:cAMP biosynthetic process"/>
    <property type="evidence" value="ECO:0007669"/>
    <property type="project" value="TreeGrafter"/>
</dbReference>
<dbReference type="GO" id="GO:0004016">
    <property type="term" value="F:adenylate cyclase activity"/>
    <property type="evidence" value="ECO:0007669"/>
    <property type="project" value="UniProtKB-ARBA"/>
</dbReference>
<gene>
    <name evidence="3" type="ORF">AA309_19695</name>
</gene>
<dbReference type="InterPro" id="IPR019734">
    <property type="entry name" value="TPR_rpt"/>
</dbReference>
<dbReference type="SUPFAM" id="SSF55073">
    <property type="entry name" value="Nucleotide cyclase"/>
    <property type="match status" value="1"/>
</dbReference>
<proteinExistence type="predicted"/>
<dbReference type="Proteomes" id="UP000035489">
    <property type="component" value="Unassembled WGS sequence"/>
</dbReference>